<dbReference type="Gene3D" id="3.90.980.10">
    <property type="entry name" value="DNA primase, catalytic core, N-terminal domain"/>
    <property type="match status" value="1"/>
</dbReference>
<dbReference type="AlphaFoldDB" id="A0A5J6MEF0"/>
<comment type="function">
    <text evidence="12 13">RNA polymerase that catalyzes the synthesis of short RNA molecules used as primers for DNA polymerase during DNA replication.</text>
</comment>
<keyword evidence="10 12" id="KW-0238">DNA-binding</keyword>
<dbReference type="InterPro" id="IPR037068">
    <property type="entry name" value="DNA_primase_core_N_sf"/>
</dbReference>
<dbReference type="PANTHER" id="PTHR30313">
    <property type="entry name" value="DNA PRIMASE"/>
    <property type="match status" value="1"/>
</dbReference>
<dbReference type="FunFam" id="3.90.580.10:FF:000001">
    <property type="entry name" value="DNA primase"/>
    <property type="match status" value="1"/>
</dbReference>
<dbReference type="GO" id="GO:0005737">
    <property type="term" value="C:cytoplasm"/>
    <property type="evidence" value="ECO:0007669"/>
    <property type="project" value="TreeGrafter"/>
</dbReference>
<dbReference type="PANTHER" id="PTHR30313:SF2">
    <property type="entry name" value="DNA PRIMASE"/>
    <property type="match status" value="1"/>
</dbReference>
<dbReference type="InterPro" id="IPR036977">
    <property type="entry name" value="DNA_primase_Znf_CHC2"/>
</dbReference>
<evidence type="ECO:0000256" key="13">
    <source>
        <dbReference type="PIRNR" id="PIRNR002811"/>
    </source>
</evidence>
<gene>
    <name evidence="12 17" type="primary">dnaG</name>
    <name evidence="17" type="ORF">FRZ44_10260</name>
</gene>
<evidence type="ECO:0000256" key="10">
    <source>
        <dbReference type="ARBA" id="ARBA00023125"/>
    </source>
</evidence>
<dbReference type="SMART" id="SM00493">
    <property type="entry name" value="TOPRIM"/>
    <property type="match status" value="1"/>
</dbReference>
<keyword evidence="4 12" id="KW-0548">Nucleotidyltransferase</keyword>
<keyword evidence="8 12" id="KW-0862">Zinc</keyword>
<feature type="region of interest" description="Disordered" evidence="15">
    <location>
        <begin position="432"/>
        <end position="483"/>
    </location>
</feature>
<dbReference type="SMART" id="SM00400">
    <property type="entry name" value="ZnF_CHCC"/>
    <property type="match status" value="1"/>
</dbReference>
<feature type="compositionally biased region" description="Basic and acidic residues" evidence="15">
    <location>
        <begin position="625"/>
        <end position="636"/>
    </location>
</feature>
<dbReference type="SUPFAM" id="SSF57783">
    <property type="entry name" value="Zinc beta-ribbon"/>
    <property type="match status" value="1"/>
</dbReference>
<keyword evidence="11 12" id="KW-0804">Transcription</keyword>
<evidence type="ECO:0000256" key="3">
    <source>
        <dbReference type="ARBA" id="ARBA00022679"/>
    </source>
</evidence>
<reference evidence="17 18" key="1">
    <citation type="submission" date="2019-08" db="EMBL/GenBank/DDBJ databases">
        <title>Hyperibacter terrae gen. nov., sp. nov. and Hyperibacter viscosus sp. nov., two new members in the family Rhodospirillaceae isolated from the rhizosphere of Hypericum perforatum.</title>
        <authorList>
            <person name="Noviana Z."/>
        </authorList>
    </citation>
    <scope>NUCLEOTIDE SEQUENCE [LARGE SCALE GENOMIC DNA]</scope>
    <source>
        <strain evidence="17 18">R5913</strain>
    </source>
</reference>
<dbReference type="InterPro" id="IPR030846">
    <property type="entry name" value="DnaG_bac"/>
</dbReference>
<dbReference type="KEGG" id="htq:FRZ44_10260"/>
<dbReference type="GO" id="GO:0000428">
    <property type="term" value="C:DNA-directed RNA polymerase complex"/>
    <property type="evidence" value="ECO:0007669"/>
    <property type="project" value="UniProtKB-KW"/>
</dbReference>
<dbReference type="GO" id="GO:0008270">
    <property type="term" value="F:zinc ion binding"/>
    <property type="evidence" value="ECO:0007669"/>
    <property type="project" value="UniProtKB-UniRule"/>
</dbReference>
<evidence type="ECO:0000256" key="7">
    <source>
        <dbReference type="ARBA" id="ARBA00022771"/>
    </source>
</evidence>
<dbReference type="CDD" id="cd03364">
    <property type="entry name" value="TOPRIM_DnaG_primases"/>
    <property type="match status" value="1"/>
</dbReference>
<dbReference type="RefSeq" id="WP_151176164.1">
    <property type="nucleotide sequence ID" value="NZ_CP042906.1"/>
</dbReference>
<dbReference type="Proteomes" id="UP000326202">
    <property type="component" value="Chromosome"/>
</dbReference>
<dbReference type="PROSITE" id="PS50880">
    <property type="entry name" value="TOPRIM"/>
    <property type="match status" value="1"/>
</dbReference>
<evidence type="ECO:0000256" key="2">
    <source>
        <dbReference type="ARBA" id="ARBA00022515"/>
    </source>
</evidence>
<dbReference type="InterPro" id="IPR034151">
    <property type="entry name" value="TOPRIM_DnaG_bac"/>
</dbReference>
<evidence type="ECO:0000256" key="11">
    <source>
        <dbReference type="ARBA" id="ARBA00023163"/>
    </source>
</evidence>
<name>A0A5J6MEF0_9PROT</name>
<protein>
    <recommendedName>
        <fullName evidence="12 13">DNA primase</fullName>
        <ecNumber evidence="12">2.7.7.101</ecNumber>
    </recommendedName>
</protein>
<evidence type="ECO:0000256" key="15">
    <source>
        <dbReference type="SAM" id="MobiDB-lite"/>
    </source>
</evidence>
<feature type="domain" description="Toprim" evidence="16">
    <location>
        <begin position="261"/>
        <end position="343"/>
    </location>
</feature>
<keyword evidence="1 12" id="KW-0240">DNA-directed RNA polymerase</keyword>
<evidence type="ECO:0000256" key="12">
    <source>
        <dbReference type="HAMAP-Rule" id="MF_00974"/>
    </source>
</evidence>
<keyword evidence="9" id="KW-0460">Magnesium</keyword>
<dbReference type="GO" id="GO:1990077">
    <property type="term" value="C:primosome complex"/>
    <property type="evidence" value="ECO:0007669"/>
    <property type="project" value="UniProtKB-KW"/>
</dbReference>
<dbReference type="InterPro" id="IPR006171">
    <property type="entry name" value="TOPRIM_dom"/>
</dbReference>
<dbReference type="SUPFAM" id="SSF56731">
    <property type="entry name" value="DNA primase core"/>
    <property type="match status" value="1"/>
</dbReference>
<keyword evidence="3 12" id="KW-0808">Transferase</keyword>
<keyword evidence="2 12" id="KW-0639">Primosome</keyword>
<dbReference type="GO" id="GO:0003899">
    <property type="term" value="F:DNA-directed RNA polymerase activity"/>
    <property type="evidence" value="ECO:0007669"/>
    <property type="project" value="UniProtKB-UniRule"/>
</dbReference>
<dbReference type="InterPro" id="IPR050219">
    <property type="entry name" value="DnaG_primase"/>
</dbReference>
<keyword evidence="6 12" id="KW-0479">Metal-binding</keyword>
<proteinExistence type="inferred from homology"/>
<dbReference type="FunFam" id="3.40.1360.10:FF:000002">
    <property type="entry name" value="DNA primase"/>
    <property type="match status" value="1"/>
</dbReference>
<evidence type="ECO:0000313" key="17">
    <source>
        <dbReference type="EMBL" id="QEX15739.1"/>
    </source>
</evidence>
<dbReference type="Pfam" id="PF13662">
    <property type="entry name" value="Toprim_4"/>
    <property type="match status" value="1"/>
</dbReference>
<dbReference type="FunFam" id="3.90.980.10:FF:000001">
    <property type="entry name" value="DNA primase"/>
    <property type="match status" value="1"/>
</dbReference>
<keyword evidence="5 12" id="KW-0235">DNA replication</keyword>
<dbReference type="EMBL" id="CP042906">
    <property type="protein sequence ID" value="QEX15739.1"/>
    <property type="molecule type" value="Genomic_DNA"/>
</dbReference>
<evidence type="ECO:0000256" key="8">
    <source>
        <dbReference type="ARBA" id="ARBA00022833"/>
    </source>
</evidence>
<dbReference type="InterPro" id="IPR006295">
    <property type="entry name" value="DNA_primase_DnaG"/>
</dbReference>
<comment type="catalytic activity">
    <reaction evidence="12">
        <text>ssDNA + n NTP = ssDNA/pppN(pN)n-1 hybrid + (n-1) diphosphate.</text>
        <dbReference type="EC" id="2.7.7.101"/>
    </reaction>
</comment>
<dbReference type="Pfam" id="PF01807">
    <property type="entry name" value="Zn_ribbon_DnaG"/>
    <property type="match status" value="1"/>
</dbReference>
<evidence type="ECO:0000256" key="4">
    <source>
        <dbReference type="ARBA" id="ARBA00022695"/>
    </source>
</evidence>
<comment type="similarity">
    <text evidence="12 13">Belongs to the DnaG primase family.</text>
</comment>
<feature type="region of interest" description="Disordered" evidence="15">
    <location>
        <begin position="617"/>
        <end position="636"/>
    </location>
</feature>
<sequence length="636" mass="69249">MAFPPQFLDELRSRLPLADVVGRRVKLQKRGRDFVGLCPFHNEKTPSFTVNEEKGFFHCFGCGAHGDAMTFVMRAEGASFPEAVERLANEAGLPVPQPDPEAREKAERQSTLLGAMEAAAKFFEAELKGGRGRGARDYLENRALTEETIARFRLGYAPDSRGSLKEALTKQGFPEALLIEGGLLIKPPAENGAGGGASYDRFRGRVMFPITDRRGRVIAFGGRVMGEGEPKYLNSPETPLFHKGRVLFGLAQAQESIRQKNEVVVAEGYMDVIALSQAGLAQAVAPLGTALTEEQILLLWRLAPEPILCFDGDGAGQRAAARGADRALPLLKPGCSLRFAMMPKGEDPDSLVKAKGAAAMEEVLSRSMGLADLLWETETAGRQFDTPERKSGLRQHLKDLAARIADRTVQEDYRLEFERRLADAFGYANRGSGGSRGMADRRGGAARGATKGFGQGRNGANRYSGAPQERGGAALRQGIPDPERRQPEMLLSIVVSHPRIAHQRAEELAHLVLADSQLDKLRQAVIDHAAGTPDLDVEGLKRHLVDTGFGGVLDALTTRNKGLSVCRAEVEMTAAEEAFDHLLGLMKERQARLEADLAAQRLGADATPEAWARFQAAQRESLSGESRRRDIDKRAK</sequence>
<evidence type="ECO:0000256" key="9">
    <source>
        <dbReference type="ARBA" id="ARBA00022842"/>
    </source>
</evidence>
<dbReference type="OrthoDB" id="9803773at2"/>
<evidence type="ECO:0000256" key="5">
    <source>
        <dbReference type="ARBA" id="ARBA00022705"/>
    </source>
</evidence>
<organism evidence="17 18">
    <name type="scientific">Hypericibacter terrae</name>
    <dbReference type="NCBI Taxonomy" id="2602015"/>
    <lineage>
        <taxon>Bacteria</taxon>
        <taxon>Pseudomonadati</taxon>
        <taxon>Pseudomonadota</taxon>
        <taxon>Alphaproteobacteria</taxon>
        <taxon>Rhodospirillales</taxon>
        <taxon>Dongiaceae</taxon>
        <taxon>Hypericibacter</taxon>
    </lineage>
</organism>
<dbReference type="InterPro" id="IPR013264">
    <property type="entry name" value="DNAG_N"/>
</dbReference>
<dbReference type="Gene3D" id="3.40.1360.10">
    <property type="match status" value="1"/>
</dbReference>
<dbReference type="NCBIfam" id="TIGR01391">
    <property type="entry name" value="dnaG"/>
    <property type="match status" value="1"/>
</dbReference>
<dbReference type="PIRSF" id="PIRSF002811">
    <property type="entry name" value="DnaG"/>
    <property type="match status" value="1"/>
</dbReference>
<comment type="subunit">
    <text evidence="12">Monomer. Interacts with DnaB.</text>
</comment>
<dbReference type="Pfam" id="PF08275">
    <property type="entry name" value="DNAG_N"/>
    <property type="match status" value="1"/>
</dbReference>
<evidence type="ECO:0000256" key="1">
    <source>
        <dbReference type="ARBA" id="ARBA00022478"/>
    </source>
</evidence>
<dbReference type="EC" id="2.7.7.101" evidence="12"/>
<evidence type="ECO:0000256" key="14">
    <source>
        <dbReference type="PIRSR" id="PIRSR002811-1"/>
    </source>
</evidence>
<dbReference type="Gene3D" id="3.90.580.10">
    <property type="entry name" value="Zinc finger, CHC2-type domain"/>
    <property type="match status" value="1"/>
</dbReference>
<keyword evidence="18" id="KW-1185">Reference proteome</keyword>
<evidence type="ECO:0000259" key="16">
    <source>
        <dbReference type="PROSITE" id="PS50880"/>
    </source>
</evidence>
<dbReference type="GO" id="GO:0006269">
    <property type="term" value="P:DNA replication, synthesis of primer"/>
    <property type="evidence" value="ECO:0007669"/>
    <property type="project" value="UniProtKB-UniRule"/>
</dbReference>
<accession>A0A5J6MEF0</accession>
<dbReference type="InterPro" id="IPR002694">
    <property type="entry name" value="Znf_CHC2"/>
</dbReference>
<evidence type="ECO:0000313" key="18">
    <source>
        <dbReference type="Proteomes" id="UP000326202"/>
    </source>
</evidence>
<dbReference type="GO" id="GO:0003677">
    <property type="term" value="F:DNA binding"/>
    <property type="evidence" value="ECO:0007669"/>
    <property type="project" value="UniProtKB-KW"/>
</dbReference>
<evidence type="ECO:0000256" key="6">
    <source>
        <dbReference type="ARBA" id="ARBA00022723"/>
    </source>
</evidence>
<feature type="zinc finger region" description="CHC2-type" evidence="12 14">
    <location>
        <begin position="38"/>
        <end position="62"/>
    </location>
</feature>
<comment type="domain">
    <text evidence="12">Contains an N-terminal zinc-binding domain, a central core domain that contains the primase activity, and a C-terminal DnaB-binding domain.</text>
</comment>
<comment type="cofactor">
    <cofactor evidence="12 13 14">
        <name>Zn(2+)</name>
        <dbReference type="ChEBI" id="CHEBI:29105"/>
    </cofactor>
    <text evidence="12 13 14">Binds 1 zinc ion per monomer.</text>
</comment>
<keyword evidence="7 12" id="KW-0863">Zinc-finger</keyword>
<dbReference type="HAMAP" id="MF_00974">
    <property type="entry name" value="DNA_primase_DnaG"/>
    <property type="match status" value="1"/>
</dbReference>